<organism evidence="6 7">
    <name type="scientific">Tritrichomonas musculus</name>
    <dbReference type="NCBI Taxonomy" id="1915356"/>
    <lineage>
        <taxon>Eukaryota</taxon>
        <taxon>Metamonada</taxon>
        <taxon>Parabasalia</taxon>
        <taxon>Tritrichomonadida</taxon>
        <taxon>Tritrichomonadidae</taxon>
        <taxon>Tritrichomonas</taxon>
    </lineage>
</organism>
<dbReference type="Proteomes" id="UP001470230">
    <property type="component" value="Unassembled WGS sequence"/>
</dbReference>
<dbReference type="Pfam" id="PF00085">
    <property type="entry name" value="Thioredoxin"/>
    <property type="match status" value="1"/>
</dbReference>
<dbReference type="Pfam" id="PF13848">
    <property type="entry name" value="Thioredoxin_6"/>
    <property type="match status" value="1"/>
</dbReference>
<name>A0ABR2K511_9EUKA</name>
<comment type="caution">
    <text evidence="6">The sequence shown here is derived from an EMBL/GenBank/DDBJ whole genome shotgun (WGS) entry which is preliminary data.</text>
</comment>
<keyword evidence="3" id="KW-1133">Transmembrane helix</keyword>
<evidence type="ECO:0000256" key="1">
    <source>
        <dbReference type="ARBA" id="ARBA00006347"/>
    </source>
</evidence>
<keyword evidence="2 4" id="KW-0732">Signal</keyword>
<dbReference type="PANTHER" id="PTHR45672:SF3">
    <property type="entry name" value="THIOREDOXIN DOMAIN-CONTAINING PROTEIN 5"/>
    <property type="match status" value="1"/>
</dbReference>
<comment type="similarity">
    <text evidence="1">Belongs to the protein disulfide isomerase family.</text>
</comment>
<dbReference type="EMBL" id="JAPFFF010000008">
    <property type="protein sequence ID" value="KAK8885155.1"/>
    <property type="molecule type" value="Genomic_DNA"/>
</dbReference>
<feature type="transmembrane region" description="Helical" evidence="3">
    <location>
        <begin position="340"/>
        <end position="367"/>
    </location>
</feature>
<dbReference type="InterPro" id="IPR051063">
    <property type="entry name" value="PDI"/>
</dbReference>
<evidence type="ECO:0000259" key="5">
    <source>
        <dbReference type="PROSITE" id="PS51352"/>
    </source>
</evidence>
<evidence type="ECO:0000256" key="4">
    <source>
        <dbReference type="SAM" id="SignalP"/>
    </source>
</evidence>
<feature type="chain" id="PRO_5047443520" description="Thioredoxin domain-containing protein" evidence="4">
    <location>
        <begin position="19"/>
        <end position="386"/>
    </location>
</feature>
<reference evidence="6 7" key="1">
    <citation type="submission" date="2024-04" db="EMBL/GenBank/DDBJ databases">
        <title>Tritrichomonas musculus Genome.</title>
        <authorList>
            <person name="Alves-Ferreira E."/>
            <person name="Grigg M."/>
            <person name="Lorenzi H."/>
            <person name="Galac M."/>
        </authorList>
    </citation>
    <scope>NUCLEOTIDE SEQUENCE [LARGE SCALE GENOMIC DNA]</scope>
    <source>
        <strain evidence="6 7">EAF2021</strain>
    </source>
</reference>
<evidence type="ECO:0000256" key="2">
    <source>
        <dbReference type="ARBA" id="ARBA00022729"/>
    </source>
</evidence>
<keyword evidence="3" id="KW-0472">Membrane</keyword>
<dbReference type="SUPFAM" id="SSF52833">
    <property type="entry name" value="Thioredoxin-like"/>
    <property type="match status" value="2"/>
</dbReference>
<protein>
    <recommendedName>
        <fullName evidence="5">Thioredoxin domain-containing protein</fullName>
    </recommendedName>
</protein>
<evidence type="ECO:0000313" key="6">
    <source>
        <dbReference type="EMBL" id="KAK8885155.1"/>
    </source>
</evidence>
<accession>A0ABR2K511</accession>
<keyword evidence="3" id="KW-0812">Transmembrane</keyword>
<keyword evidence="7" id="KW-1185">Reference proteome</keyword>
<feature type="signal peptide" evidence="4">
    <location>
        <begin position="1"/>
        <end position="18"/>
    </location>
</feature>
<evidence type="ECO:0000313" key="7">
    <source>
        <dbReference type="Proteomes" id="UP001470230"/>
    </source>
</evidence>
<sequence>MLLLLANLLISSSIKLTAYNFDEVVKNSNNKSMVIEFWDPWCHHCAAFRPTWNQLTNSSKLDVIFADTNCVENKAFCKKISSNGYPQVLYYDTIRKVFIEYDGPLTIDAIESFIHKQINFPIIFLDSHENLTPYRLLTNVSTLFVMEIPIKKKNYTQIFHDLAIRYRNSTSNFVLLYSDKMQLSVFKSYEDYIFYDGDWSLESIDIFIKSNLLPLLAPLTENLFDNFILSKELCFTIFIDNNEQFHESLNVIQQMNLSIQFFYFQYEKKDYFCRFVGVKQKNLPQLYVIDIAHQLWTYSTEKFTSNGIEKWINDFDHDKMKWRGPGVGIFSDFYSTFYTIWANGGLTLAVVVIGILFILLLVCYTIYDMCTVFREDPIRMVSEKEE</sequence>
<feature type="domain" description="Thioredoxin" evidence="5">
    <location>
        <begin position="5"/>
        <end position="119"/>
    </location>
</feature>
<dbReference type="PANTHER" id="PTHR45672">
    <property type="entry name" value="PROTEIN DISULFIDE-ISOMERASE C17H9.14C-RELATED"/>
    <property type="match status" value="1"/>
</dbReference>
<dbReference type="PROSITE" id="PS51352">
    <property type="entry name" value="THIOREDOXIN_2"/>
    <property type="match status" value="1"/>
</dbReference>
<dbReference type="Gene3D" id="3.40.30.10">
    <property type="entry name" value="Glutaredoxin"/>
    <property type="match status" value="2"/>
</dbReference>
<evidence type="ECO:0000256" key="3">
    <source>
        <dbReference type="SAM" id="Phobius"/>
    </source>
</evidence>
<gene>
    <name evidence="6" type="ORF">M9Y10_044284</name>
</gene>
<dbReference type="InterPro" id="IPR013766">
    <property type="entry name" value="Thioredoxin_domain"/>
</dbReference>
<proteinExistence type="inferred from homology"/>
<dbReference type="InterPro" id="IPR036249">
    <property type="entry name" value="Thioredoxin-like_sf"/>
</dbReference>
<dbReference type="CDD" id="cd02961">
    <property type="entry name" value="PDI_a_family"/>
    <property type="match status" value="1"/>
</dbReference>